<dbReference type="GO" id="GO:0035331">
    <property type="term" value="P:negative regulation of hippo signaling"/>
    <property type="evidence" value="ECO:0007669"/>
    <property type="project" value="TreeGrafter"/>
</dbReference>
<dbReference type="InterPro" id="IPR001478">
    <property type="entry name" value="PDZ"/>
</dbReference>
<evidence type="ECO:0000256" key="1">
    <source>
        <dbReference type="SAM" id="MobiDB-lite"/>
    </source>
</evidence>
<reference evidence="3" key="1">
    <citation type="journal article" date="2016" name="Sci. Rep.">
        <title>Molecular characterization of firefly nuptial gifts: a multi-omics approach sheds light on postcopulatory sexual selection.</title>
        <authorList>
            <person name="Al-Wathiqui N."/>
            <person name="Fallon T.R."/>
            <person name="South A."/>
            <person name="Weng J.K."/>
            <person name="Lewis S.M."/>
        </authorList>
    </citation>
    <scope>NUCLEOTIDE SEQUENCE</scope>
</reference>
<dbReference type="SUPFAM" id="SSF50156">
    <property type="entry name" value="PDZ domain-like"/>
    <property type="match status" value="2"/>
</dbReference>
<feature type="region of interest" description="Disordered" evidence="1">
    <location>
        <begin position="287"/>
        <end position="356"/>
    </location>
</feature>
<protein>
    <recommendedName>
        <fullName evidence="2">PDZ domain-containing protein</fullName>
    </recommendedName>
</protein>
<dbReference type="CDD" id="cd06767">
    <property type="entry name" value="PDZ3_DLG5-like"/>
    <property type="match status" value="1"/>
</dbReference>
<dbReference type="Pfam" id="PF00595">
    <property type="entry name" value="PDZ"/>
    <property type="match status" value="2"/>
</dbReference>
<organism evidence="3">
    <name type="scientific">Photinus pyralis</name>
    <name type="common">Common eastern firefly</name>
    <name type="synonym">Lampyris pyralis</name>
    <dbReference type="NCBI Taxonomy" id="7054"/>
    <lineage>
        <taxon>Eukaryota</taxon>
        <taxon>Metazoa</taxon>
        <taxon>Ecdysozoa</taxon>
        <taxon>Arthropoda</taxon>
        <taxon>Hexapoda</taxon>
        <taxon>Insecta</taxon>
        <taxon>Pterygota</taxon>
        <taxon>Neoptera</taxon>
        <taxon>Endopterygota</taxon>
        <taxon>Coleoptera</taxon>
        <taxon>Polyphaga</taxon>
        <taxon>Elateriformia</taxon>
        <taxon>Elateroidea</taxon>
        <taxon>Lampyridae</taxon>
        <taxon>Lampyrinae</taxon>
        <taxon>Photinus</taxon>
    </lineage>
</organism>
<dbReference type="SMART" id="SM00228">
    <property type="entry name" value="PDZ"/>
    <property type="match status" value="2"/>
</dbReference>
<dbReference type="PANTHER" id="PTHR46360:SF1">
    <property type="entry name" value="DISKS LARGE HOMOLOG 5"/>
    <property type="match status" value="1"/>
</dbReference>
<dbReference type="InterPro" id="IPR036034">
    <property type="entry name" value="PDZ_sf"/>
</dbReference>
<evidence type="ECO:0000259" key="2">
    <source>
        <dbReference type="PROSITE" id="PS50106"/>
    </source>
</evidence>
<dbReference type="GO" id="GO:0005886">
    <property type="term" value="C:plasma membrane"/>
    <property type="evidence" value="ECO:0007669"/>
    <property type="project" value="TreeGrafter"/>
</dbReference>
<dbReference type="EMBL" id="GEZM01070717">
    <property type="protein sequence ID" value="JAV66315.1"/>
    <property type="molecule type" value="Transcribed_RNA"/>
</dbReference>
<feature type="compositionally biased region" description="Polar residues" evidence="1">
    <location>
        <begin position="290"/>
        <end position="300"/>
    </location>
</feature>
<sequence length="457" mass="50587">MKYVSDSERDSTLNHDIQSMSGVPTSHSRIHSQLFGPQQRIPFPFHPHPHPHSNPSPLNFPTSHSRESFCFEPPYSTFHSHSPSVEANYPKKATMGMNSIPPHAHVPYRDSDMIPVNYTSGYEGGTFPRKKENPRFRIPSNPSVTSKNSAGKVSTGSIEHTSERGSPMPIFQVEVLSPGNRDKRNSVPDYCWPQKPLPGELRRVHIDKSNEPLGIQINCPESGGIFVSTVNDNSLASRVGLQIGDQLLEVCGINMRKATYNLAANVLRQCGNSITMLVQYSPDKYHELQDSGSCTGSSSNDEGDGEPTPCNSPKGVRKSHHNSRNVPLANQNTLSRKSQPPPNSRQNSTSRNDDEPRYLYIETLKTSNLGISLVGGNAVGIFIHSVQPDSLAYHAGLRTGDQILEYNGSDLRQATAEEAAYELAKPADKVTVLAHYRIDRMTNFRLQPETSKHRNES</sequence>
<feature type="domain" description="PDZ" evidence="2">
    <location>
        <begin position="203"/>
        <end position="282"/>
    </location>
</feature>
<dbReference type="AlphaFoldDB" id="A0A1Y1L2X4"/>
<accession>A0A1Y1L2X4</accession>
<feature type="domain" description="PDZ" evidence="2">
    <location>
        <begin position="358"/>
        <end position="432"/>
    </location>
</feature>
<dbReference type="InterPro" id="IPR053004">
    <property type="entry name" value="MAGUK_Signaling_Regulators"/>
</dbReference>
<dbReference type="PANTHER" id="PTHR46360">
    <property type="entry name" value="DISKS LARGE HOMOLOG 5"/>
    <property type="match status" value="1"/>
</dbReference>
<evidence type="ECO:0000313" key="3">
    <source>
        <dbReference type="EMBL" id="JAV66315.1"/>
    </source>
</evidence>
<feature type="compositionally biased region" description="Polar residues" evidence="1">
    <location>
        <begin position="140"/>
        <end position="159"/>
    </location>
</feature>
<feature type="region of interest" description="Disordered" evidence="1">
    <location>
        <begin position="1"/>
        <end position="28"/>
    </location>
</feature>
<name>A0A1Y1L2X4_PHOPY</name>
<proteinExistence type="predicted"/>
<feature type="compositionally biased region" description="Polar residues" evidence="1">
    <location>
        <begin position="324"/>
        <end position="350"/>
    </location>
</feature>
<feature type="compositionally biased region" description="Basic and acidic residues" evidence="1">
    <location>
        <begin position="1"/>
        <end position="13"/>
    </location>
</feature>
<feature type="region of interest" description="Disordered" evidence="1">
    <location>
        <begin position="125"/>
        <end position="165"/>
    </location>
</feature>
<dbReference type="Gene3D" id="2.30.42.10">
    <property type="match status" value="2"/>
</dbReference>
<feature type="compositionally biased region" description="Polar residues" evidence="1">
    <location>
        <begin position="14"/>
        <end position="27"/>
    </location>
</feature>
<dbReference type="PROSITE" id="PS50106">
    <property type="entry name" value="PDZ"/>
    <property type="match status" value="2"/>
</dbReference>